<proteinExistence type="inferred from homology"/>
<dbReference type="Proteomes" id="UP000325291">
    <property type="component" value="Unassembled WGS sequence"/>
</dbReference>
<dbReference type="PANTHER" id="PTHR41534:SF1">
    <property type="entry name" value="BLR3401 PROTEIN"/>
    <property type="match status" value="1"/>
</dbReference>
<evidence type="ECO:0000313" key="4">
    <source>
        <dbReference type="Proteomes" id="UP000325291"/>
    </source>
</evidence>
<comment type="similarity">
    <text evidence="1">Belongs to the bacterial ring-hydroxylating dioxygenase beta subunit family.</text>
</comment>
<evidence type="ECO:0000313" key="3">
    <source>
        <dbReference type="EMBL" id="KAA0917641.1"/>
    </source>
</evidence>
<reference evidence="3 4" key="1">
    <citation type="submission" date="2019-07" db="EMBL/GenBank/DDBJ databases">
        <title>Aquicoccus porphyridii gen. nov., sp. nov., isolated from a small marine red alga, Porphyridium marinum.</title>
        <authorList>
            <person name="Liu L."/>
        </authorList>
    </citation>
    <scope>NUCLEOTIDE SEQUENCE [LARGE SCALE GENOMIC DNA]</scope>
    <source>
        <strain evidence="3 4">L1 8-17</strain>
    </source>
</reference>
<dbReference type="PANTHER" id="PTHR41534">
    <property type="entry name" value="BLR3401 PROTEIN"/>
    <property type="match status" value="1"/>
</dbReference>
<evidence type="ECO:0000256" key="1">
    <source>
        <dbReference type="ARBA" id="ARBA00009570"/>
    </source>
</evidence>
<dbReference type="Pfam" id="PF00866">
    <property type="entry name" value="Ring_hydroxyl_B"/>
    <property type="match status" value="1"/>
</dbReference>
<sequence length="159" mass="18935">MSITREDLIDFVYDEARMLDEGRFDEWLELWLEDGHYWMPLDWKQEDPLHVTSLMYEDMFMLRLRVQRLTGARTFSQKPKSRCHHVLNRPFVDEMDHEAGRYVTNTNMHYVETRLDDQLLLALTAVHELKLVDGRLRIANKRVDLLNCDAAFGNIQLLP</sequence>
<comment type="caution">
    <text evidence="3">The sequence shown here is derived from an EMBL/GenBank/DDBJ whole genome shotgun (WGS) entry which is preliminary data.</text>
</comment>
<organism evidence="3 4">
    <name type="scientific">Aquicoccus porphyridii</name>
    <dbReference type="NCBI Taxonomy" id="1852029"/>
    <lineage>
        <taxon>Bacteria</taxon>
        <taxon>Pseudomonadati</taxon>
        <taxon>Pseudomonadota</taxon>
        <taxon>Alphaproteobacteria</taxon>
        <taxon>Rhodobacterales</taxon>
        <taxon>Paracoccaceae</taxon>
        <taxon>Aquicoccus</taxon>
    </lineage>
</organism>
<dbReference type="SUPFAM" id="SSF54427">
    <property type="entry name" value="NTF2-like"/>
    <property type="match status" value="1"/>
</dbReference>
<dbReference type="InterPro" id="IPR032710">
    <property type="entry name" value="NTF2-like_dom_sf"/>
</dbReference>
<dbReference type="EMBL" id="VINQ01000003">
    <property type="protein sequence ID" value="KAA0917641.1"/>
    <property type="molecule type" value="Genomic_DNA"/>
</dbReference>
<dbReference type="InterPro" id="IPR000391">
    <property type="entry name" value="Rng_hydr_dOase-bsu"/>
</dbReference>
<dbReference type="CDD" id="cd00667">
    <property type="entry name" value="ring_hydroxylating_dioxygenases_beta"/>
    <property type="match status" value="1"/>
</dbReference>
<dbReference type="GO" id="GO:0051213">
    <property type="term" value="F:dioxygenase activity"/>
    <property type="evidence" value="ECO:0007669"/>
    <property type="project" value="UniProtKB-KW"/>
</dbReference>
<dbReference type="RefSeq" id="WP_111362793.1">
    <property type="nucleotide sequence ID" value="NZ_VINQ01000003.1"/>
</dbReference>
<keyword evidence="3" id="KW-0223">Dioxygenase</keyword>
<keyword evidence="2" id="KW-0560">Oxidoreductase</keyword>
<protein>
    <submittedName>
        <fullName evidence="3">Aromatic-ring-hydroxylating dioxygenase subunit beta</fullName>
    </submittedName>
</protein>
<evidence type="ECO:0000256" key="2">
    <source>
        <dbReference type="ARBA" id="ARBA00023002"/>
    </source>
</evidence>
<accession>A0A5A9ZK92</accession>
<keyword evidence="4" id="KW-1185">Reference proteome</keyword>
<dbReference type="AlphaFoldDB" id="A0A5A9ZK92"/>
<name>A0A5A9ZK92_9RHOB</name>
<dbReference type="GO" id="GO:0019380">
    <property type="term" value="P:3-phenylpropionate catabolic process"/>
    <property type="evidence" value="ECO:0007669"/>
    <property type="project" value="TreeGrafter"/>
</dbReference>
<dbReference type="Gene3D" id="3.10.450.50">
    <property type="match status" value="1"/>
</dbReference>
<gene>
    <name evidence="3" type="ORF">FLO80_06305</name>
</gene>